<reference evidence="2 3" key="1">
    <citation type="submission" date="2017-11" db="EMBL/GenBank/DDBJ databases">
        <title>De-novo sequencing of pomegranate (Punica granatum L.) genome.</title>
        <authorList>
            <person name="Akparov Z."/>
            <person name="Amiraslanov A."/>
            <person name="Hajiyeva S."/>
            <person name="Abbasov M."/>
            <person name="Kaur K."/>
            <person name="Hamwieh A."/>
            <person name="Solovyev V."/>
            <person name="Salamov A."/>
            <person name="Braich B."/>
            <person name="Kosarev P."/>
            <person name="Mahmoud A."/>
            <person name="Hajiyev E."/>
            <person name="Babayeva S."/>
            <person name="Izzatullayeva V."/>
            <person name="Mammadov A."/>
            <person name="Mammadov A."/>
            <person name="Sharifova S."/>
            <person name="Ojaghi J."/>
            <person name="Eynullazada K."/>
            <person name="Bayramov B."/>
            <person name="Abdulazimova A."/>
            <person name="Shahmuradov I."/>
        </authorList>
    </citation>
    <scope>NUCLEOTIDE SEQUENCE [LARGE SCALE GENOMIC DNA]</scope>
    <source>
        <strain evidence="3">cv. AG2017</strain>
        <tissue evidence="2">Leaf</tissue>
    </source>
</reference>
<sequence length="414" mass="46514">MNCDSVREFVKREVPDWDDEVVATARFKAFSGQRSDWELRYHLWKDLILKVARHFGLFIIRPSQLIMYNEGEIVRVSDLADPTSGRLSQILKKVRLLMFRPSTAEEALEDNLVLSALLKDKALEVVKHLSESNWTSSCIATLKRFGEICGGRDEASAVLSYLSGCGKARYLCNRKKEVIEGVKVSLSSDAISGITSLDCDVLHLVWTTEKLQQQLDVIDRRYEKSRSSAVASLRSGNKKVALRHARELKLASESREKCVSLLNRVEEVLNAISNAESTRKVSEAIQIGARAMKENKIIVEEVEHCLDEIDESIESQKQLEKALESASSTSFEDEDVEDEFRKLELKIENENLQVESGSKSPIQQSDASETAASLSSALSSLRLVDQADENETDKSEQSIRKNTPETRVLQAEFA</sequence>
<evidence type="ECO:0000256" key="1">
    <source>
        <dbReference type="SAM" id="MobiDB-lite"/>
    </source>
</evidence>
<dbReference type="GO" id="GO:0005771">
    <property type="term" value="C:multivesicular body"/>
    <property type="evidence" value="ECO:0007669"/>
    <property type="project" value="TreeGrafter"/>
</dbReference>
<organism evidence="2 3">
    <name type="scientific">Punica granatum</name>
    <name type="common">Pomegranate</name>
    <dbReference type="NCBI Taxonomy" id="22663"/>
    <lineage>
        <taxon>Eukaryota</taxon>
        <taxon>Viridiplantae</taxon>
        <taxon>Streptophyta</taxon>
        <taxon>Embryophyta</taxon>
        <taxon>Tracheophyta</taxon>
        <taxon>Spermatophyta</taxon>
        <taxon>Magnoliopsida</taxon>
        <taxon>eudicotyledons</taxon>
        <taxon>Gunneridae</taxon>
        <taxon>Pentapetalae</taxon>
        <taxon>rosids</taxon>
        <taxon>malvids</taxon>
        <taxon>Myrtales</taxon>
        <taxon>Lythraceae</taxon>
        <taxon>Punica</taxon>
    </lineage>
</organism>
<comment type="caution">
    <text evidence="2">The sequence shown here is derived from an EMBL/GenBank/DDBJ whole genome shotgun (WGS) entry which is preliminary data.</text>
</comment>
<feature type="region of interest" description="Disordered" evidence="1">
    <location>
        <begin position="352"/>
        <end position="414"/>
    </location>
</feature>
<protein>
    <recommendedName>
        <fullName evidence="4">Charged multivesicular body protein 7</fullName>
    </recommendedName>
</protein>
<name>A0A2I0KKF2_PUNGR</name>
<accession>A0A2I0KKF2</accession>
<dbReference type="AlphaFoldDB" id="A0A2I0KKF2"/>
<feature type="compositionally biased region" description="Basic and acidic residues" evidence="1">
    <location>
        <begin position="392"/>
        <end position="404"/>
    </location>
</feature>
<dbReference type="GO" id="GO:0000815">
    <property type="term" value="C:ESCRT III complex"/>
    <property type="evidence" value="ECO:0007669"/>
    <property type="project" value="TreeGrafter"/>
</dbReference>
<evidence type="ECO:0000313" key="2">
    <source>
        <dbReference type="EMBL" id="PKI68663.1"/>
    </source>
</evidence>
<evidence type="ECO:0008006" key="4">
    <source>
        <dbReference type="Google" id="ProtNLM"/>
    </source>
</evidence>
<dbReference type="PANTHER" id="PTHR22761:SF7">
    <property type="entry name" value="SNF7 FAMILY PROTEIN"/>
    <property type="match status" value="1"/>
</dbReference>
<feature type="compositionally biased region" description="Low complexity" evidence="1">
    <location>
        <begin position="365"/>
        <end position="383"/>
    </location>
</feature>
<dbReference type="Pfam" id="PF03357">
    <property type="entry name" value="Snf7"/>
    <property type="match status" value="1"/>
</dbReference>
<dbReference type="Pfam" id="PF25880">
    <property type="entry name" value="WHD_CHMP7_1st"/>
    <property type="match status" value="1"/>
</dbReference>
<dbReference type="Gene3D" id="6.10.140.1230">
    <property type="match status" value="1"/>
</dbReference>
<gene>
    <name evidence="2" type="ORF">CRG98_010943</name>
</gene>
<proteinExistence type="predicted"/>
<evidence type="ECO:0000313" key="3">
    <source>
        <dbReference type="Proteomes" id="UP000233551"/>
    </source>
</evidence>
<dbReference type="InterPro" id="IPR005024">
    <property type="entry name" value="Snf7_fam"/>
</dbReference>
<dbReference type="GO" id="GO:0006900">
    <property type="term" value="P:vesicle budding from membrane"/>
    <property type="evidence" value="ECO:0007669"/>
    <property type="project" value="TreeGrafter"/>
</dbReference>
<dbReference type="GO" id="GO:0009898">
    <property type="term" value="C:cytoplasmic side of plasma membrane"/>
    <property type="evidence" value="ECO:0007669"/>
    <property type="project" value="TreeGrafter"/>
</dbReference>
<dbReference type="Proteomes" id="UP000233551">
    <property type="component" value="Unassembled WGS sequence"/>
</dbReference>
<dbReference type="EMBL" id="PGOL01000545">
    <property type="protein sequence ID" value="PKI68663.1"/>
    <property type="molecule type" value="Genomic_DNA"/>
</dbReference>
<dbReference type="PANTHER" id="PTHR22761">
    <property type="entry name" value="CHARGED MULTIVESICULAR BODY PROTEIN"/>
    <property type="match status" value="1"/>
</dbReference>
<keyword evidence="3" id="KW-1185">Reference proteome</keyword>
<feature type="compositionally biased region" description="Polar residues" evidence="1">
    <location>
        <begin position="352"/>
        <end position="364"/>
    </location>
</feature>
<dbReference type="STRING" id="22663.A0A2I0KKF2"/>
<dbReference type="GO" id="GO:0032511">
    <property type="term" value="P:late endosome to vacuole transport via multivesicular body sorting pathway"/>
    <property type="evidence" value="ECO:0007669"/>
    <property type="project" value="TreeGrafter"/>
</dbReference>